<feature type="binding site" evidence="5">
    <location>
        <position position="87"/>
    </location>
    <ligand>
        <name>ATP</name>
        <dbReference type="ChEBI" id="CHEBI:30616"/>
    </ligand>
</feature>
<dbReference type="PROSITE" id="PS00108">
    <property type="entry name" value="PROTEIN_KINASE_ST"/>
    <property type="match status" value="1"/>
</dbReference>
<dbReference type="InterPro" id="IPR017441">
    <property type="entry name" value="Protein_kinase_ATP_BS"/>
</dbReference>
<sequence>MRLPSRAGAGGAQGREEDEQEALEDSSVGSFLREVALAPPIEPPGAERDRTGETVGHFELTKLLGRGGMGVVYAAFDRTLRREVALKLLRAGATPSEERRRRFLREARSGAAVRHPNIAAVFEAGEIDGEVFLVMERVEGRSLRAVMNAAGGALPTVEAAHIAREMARGLAAAHAASVIHRDIKPENVMIGDGKEVKILDFGLAKLRDAEDAHSAFASTDVATHEGRLLGTTSYMSPEQARGLSADARSDVFALGVVLFEMLAGARPFRGATTTDVLAAILRDAPPPLPSRGAARDLASVVMRCLAKEPSERYADAGALLAALEAAPLRTPRRPRMAVLALPVAATALIAAWFSLHAPPSRAPEPSAPSPAPRPTAITDLPLPSSSSTGAIDAYKVALQAFRDANWGQAQASLRKAIELDPTLAAAHLRLAIVLSPPGRVLRMSSSLEARAAYREATRLRGSLTPRDRALLSALEPMLGADPPDMTAASRKLAELGELSPGDAEIFHLCAVYALVDDPSLRLAAARRAVEIDPGFADAWQALAQTLAGKEDLEGAMAALERCAAAAPMATDCWFEHALIETELGRCADAEAHLRRATSDPQALAQYFRMRASMLYALGKPREAVAEVLRQVWPRLDPTQVAWRDETADRANLAAAYGDFEEARAHAREGLREVDGHPALTAHAPFALLLAEIELETGRVKEAAAVATDFLRRHEGWQLGRVLDDPSVYLSRIAARGGAIAEGDVRARRDAWYGVALRSASSADDRTRAWDLAYVAGIEREDEALEALSARPTDVPRLGVSQGFDAGIGRVLWLGGKREEAHPFFERAFRRCSRFEWIMSSMRADLLYGRALEARGAHDRACQAFARILARWGEAKPRSVTAEEARKHARALGCDAGPP</sequence>
<feature type="domain" description="Protein kinase" evidence="7">
    <location>
        <begin position="58"/>
        <end position="329"/>
    </location>
</feature>
<accession>A0ABT5EZ31</accession>
<dbReference type="PROSITE" id="PS50011">
    <property type="entry name" value="PROTEIN_KINASE_DOM"/>
    <property type="match status" value="1"/>
</dbReference>
<dbReference type="Gene3D" id="3.30.200.20">
    <property type="entry name" value="Phosphorylase Kinase, domain 1"/>
    <property type="match status" value="1"/>
</dbReference>
<proteinExistence type="predicted"/>
<evidence type="ECO:0000256" key="5">
    <source>
        <dbReference type="PROSITE-ProRule" id="PRU10141"/>
    </source>
</evidence>
<evidence type="ECO:0000256" key="2">
    <source>
        <dbReference type="ARBA" id="ARBA00022741"/>
    </source>
</evidence>
<evidence type="ECO:0000256" key="4">
    <source>
        <dbReference type="ARBA" id="ARBA00022840"/>
    </source>
</evidence>
<dbReference type="InterPro" id="IPR000719">
    <property type="entry name" value="Prot_kinase_dom"/>
</dbReference>
<name>A0ABT5EZ31_9BACT</name>
<evidence type="ECO:0000313" key="9">
    <source>
        <dbReference type="Proteomes" id="UP001221411"/>
    </source>
</evidence>
<feature type="region of interest" description="Disordered" evidence="6">
    <location>
        <begin position="1"/>
        <end position="27"/>
    </location>
</feature>
<dbReference type="InterPro" id="IPR011990">
    <property type="entry name" value="TPR-like_helical_dom_sf"/>
</dbReference>
<dbReference type="InterPro" id="IPR008271">
    <property type="entry name" value="Ser/Thr_kinase_AS"/>
</dbReference>
<dbReference type="SUPFAM" id="SSF48452">
    <property type="entry name" value="TPR-like"/>
    <property type="match status" value="2"/>
</dbReference>
<dbReference type="SUPFAM" id="SSF56112">
    <property type="entry name" value="Protein kinase-like (PK-like)"/>
    <property type="match status" value="1"/>
</dbReference>
<dbReference type="EMBL" id="JAQNDO010000001">
    <property type="protein sequence ID" value="MDC0747075.1"/>
    <property type="molecule type" value="Genomic_DNA"/>
</dbReference>
<evidence type="ECO:0000313" key="8">
    <source>
        <dbReference type="EMBL" id="MDC0747075.1"/>
    </source>
</evidence>
<dbReference type="PROSITE" id="PS00107">
    <property type="entry name" value="PROTEIN_KINASE_ATP"/>
    <property type="match status" value="1"/>
</dbReference>
<evidence type="ECO:0000256" key="6">
    <source>
        <dbReference type="SAM" id="MobiDB-lite"/>
    </source>
</evidence>
<feature type="compositionally biased region" description="Pro residues" evidence="6">
    <location>
        <begin position="360"/>
        <end position="373"/>
    </location>
</feature>
<keyword evidence="3 8" id="KW-0418">Kinase</keyword>
<evidence type="ECO:0000259" key="7">
    <source>
        <dbReference type="PROSITE" id="PS50011"/>
    </source>
</evidence>
<reference evidence="8 9" key="1">
    <citation type="submission" date="2022-11" db="EMBL/GenBank/DDBJ databases">
        <title>Minimal conservation of predation-associated metabolite biosynthetic gene clusters underscores biosynthetic potential of Myxococcota including descriptions for ten novel species: Archangium lansinium sp. nov., Myxococcus landrumus sp. nov., Nannocystis bai.</title>
        <authorList>
            <person name="Ahearne A."/>
            <person name="Stevens C."/>
            <person name="Dowd S."/>
        </authorList>
    </citation>
    <scope>NUCLEOTIDE SEQUENCE [LARGE SCALE GENOMIC DNA]</scope>
    <source>
        <strain evidence="8 9">RJM3</strain>
    </source>
</reference>
<keyword evidence="4 5" id="KW-0067">ATP-binding</keyword>
<dbReference type="CDD" id="cd14014">
    <property type="entry name" value="STKc_PknB_like"/>
    <property type="match status" value="1"/>
</dbReference>
<dbReference type="Proteomes" id="UP001221411">
    <property type="component" value="Unassembled WGS sequence"/>
</dbReference>
<dbReference type="Pfam" id="PF00069">
    <property type="entry name" value="Pkinase"/>
    <property type="match status" value="1"/>
</dbReference>
<keyword evidence="2 5" id="KW-0547">Nucleotide-binding</keyword>
<dbReference type="Gene3D" id="1.25.40.10">
    <property type="entry name" value="Tetratricopeptide repeat domain"/>
    <property type="match status" value="3"/>
</dbReference>
<comment type="caution">
    <text evidence="8">The sequence shown here is derived from an EMBL/GenBank/DDBJ whole genome shotgun (WGS) entry which is preliminary data.</text>
</comment>
<dbReference type="InterPro" id="IPR019734">
    <property type="entry name" value="TPR_rpt"/>
</dbReference>
<organism evidence="8 9">
    <name type="scientific">Polyangium mundeleinium</name>
    <dbReference type="NCBI Taxonomy" id="2995306"/>
    <lineage>
        <taxon>Bacteria</taxon>
        <taxon>Pseudomonadati</taxon>
        <taxon>Myxococcota</taxon>
        <taxon>Polyangia</taxon>
        <taxon>Polyangiales</taxon>
        <taxon>Polyangiaceae</taxon>
        <taxon>Polyangium</taxon>
    </lineage>
</organism>
<dbReference type="GO" id="GO:0016301">
    <property type="term" value="F:kinase activity"/>
    <property type="evidence" value="ECO:0007669"/>
    <property type="project" value="UniProtKB-KW"/>
</dbReference>
<protein>
    <submittedName>
        <fullName evidence="8">Protein kinase</fullName>
    </submittedName>
</protein>
<feature type="region of interest" description="Disordered" evidence="6">
    <location>
        <begin position="360"/>
        <end position="384"/>
    </location>
</feature>
<dbReference type="RefSeq" id="WP_271925440.1">
    <property type="nucleotide sequence ID" value="NZ_JAQNDO010000001.1"/>
</dbReference>
<dbReference type="Pfam" id="PF13181">
    <property type="entry name" value="TPR_8"/>
    <property type="match status" value="1"/>
</dbReference>
<evidence type="ECO:0000256" key="1">
    <source>
        <dbReference type="ARBA" id="ARBA00022679"/>
    </source>
</evidence>
<dbReference type="PANTHER" id="PTHR43289">
    <property type="entry name" value="MITOGEN-ACTIVATED PROTEIN KINASE KINASE KINASE 20-RELATED"/>
    <property type="match status" value="1"/>
</dbReference>
<keyword evidence="9" id="KW-1185">Reference proteome</keyword>
<dbReference type="InterPro" id="IPR011009">
    <property type="entry name" value="Kinase-like_dom_sf"/>
</dbReference>
<keyword evidence="1" id="KW-0808">Transferase</keyword>
<dbReference type="Gene3D" id="1.10.510.10">
    <property type="entry name" value="Transferase(Phosphotransferase) domain 1"/>
    <property type="match status" value="1"/>
</dbReference>
<dbReference type="PANTHER" id="PTHR43289:SF6">
    <property type="entry name" value="SERINE_THREONINE-PROTEIN KINASE NEKL-3"/>
    <property type="match status" value="1"/>
</dbReference>
<gene>
    <name evidence="8" type="ORF">POL67_37445</name>
</gene>
<evidence type="ECO:0000256" key="3">
    <source>
        <dbReference type="ARBA" id="ARBA00022777"/>
    </source>
</evidence>
<dbReference type="SMART" id="SM00220">
    <property type="entry name" value="S_TKc"/>
    <property type="match status" value="1"/>
</dbReference>